<protein>
    <recommendedName>
        <fullName evidence="4">Cytochrome P450</fullName>
    </recommendedName>
</protein>
<dbReference type="AlphaFoldDB" id="A0A7X0L2C5"/>
<organism evidence="2 3">
    <name type="scientific">Actinomadura coerulea</name>
    <dbReference type="NCBI Taxonomy" id="46159"/>
    <lineage>
        <taxon>Bacteria</taxon>
        <taxon>Bacillati</taxon>
        <taxon>Actinomycetota</taxon>
        <taxon>Actinomycetes</taxon>
        <taxon>Streptosporangiales</taxon>
        <taxon>Thermomonosporaceae</taxon>
        <taxon>Actinomadura</taxon>
    </lineage>
</organism>
<evidence type="ECO:0008006" key="4">
    <source>
        <dbReference type="Google" id="ProtNLM"/>
    </source>
</evidence>
<reference evidence="2 3" key="1">
    <citation type="submission" date="2020-08" db="EMBL/GenBank/DDBJ databases">
        <title>Sequencing the genomes of 1000 actinobacteria strains.</title>
        <authorList>
            <person name="Klenk H.-P."/>
        </authorList>
    </citation>
    <scope>NUCLEOTIDE SEQUENCE [LARGE SCALE GENOMIC DNA]</scope>
    <source>
        <strain evidence="2 3">DSM 43675</strain>
    </source>
</reference>
<sequence>MSTVQTREQTAEAPPAKATVADTLRIGAAVFGPTLARGVLARRPRLVALAEAAQADGRAGRLLRRLRARYGSGPLRLTVPGRSFALVLSPRDIERVLTGSPEPFAIASKEKRAAVGHFQPHGVLASHGRARAGNTPNGRGARPSRVTPTCRSCARASRSRCACGPPP</sequence>
<evidence type="ECO:0000313" key="2">
    <source>
        <dbReference type="EMBL" id="MBB6399498.1"/>
    </source>
</evidence>
<comment type="caution">
    <text evidence="2">The sequence shown here is derived from an EMBL/GenBank/DDBJ whole genome shotgun (WGS) entry which is preliminary data.</text>
</comment>
<evidence type="ECO:0000313" key="3">
    <source>
        <dbReference type="Proteomes" id="UP000546324"/>
    </source>
</evidence>
<dbReference type="EMBL" id="JACHMQ010000001">
    <property type="protein sequence ID" value="MBB6399498.1"/>
    <property type="molecule type" value="Genomic_DNA"/>
</dbReference>
<proteinExistence type="predicted"/>
<gene>
    <name evidence="2" type="ORF">BKA00_006412</name>
</gene>
<feature type="region of interest" description="Disordered" evidence="1">
    <location>
        <begin position="122"/>
        <end position="149"/>
    </location>
</feature>
<dbReference type="Proteomes" id="UP000546324">
    <property type="component" value="Unassembled WGS sequence"/>
</dbReference>
<name>A0A7X0L2C5_9ACTN</name>
<dbReference type="RefSeq" id="WP_221493386.1">
    <property type="nucleotide sequence ID" value="NZ_JACHMQ010000001.1"/>
</dbReference>
<keyword evidence="3" id="KW-1185">Reference proteome</keyword>
<accession>A0A7X0L2C5</accession>
<evidence type="ECO:0000256" key="1">
    <source>
        <dbReference type="SAM" id="MobiDB-lite"/>
    </source>
</evidence>